<feature type="compositionally biased region" description="Basic and acidic residues" evidence="4">
    <location>
        <begin position="745"/>
        <end position="759"/>
    </location>
</feature>
<feature type="compositionally biased region" description="Basic and acidic residues" evidence="4">
    <location>
        <begin position="39"/>
        <end position="59"/>
    </location>
</feature>
<organism evidence="5">
    <name type="scientific">Oryza meridionalis</name>
    <dbReference type="NCBI Taxonomy" id="40149"/>
    <lineage>
        <taxon>Eukaryota</taxon>
        <taxon>Viridiplantae</taxon>
        <taxon>Streptophyta</taxon>
        <taxon>Embryophyta</taxon>
        <taxon>Tracheophyta</taxon>
        <taxon>Spermatophyta</taxon>
        <taxon>Magnoliopsida</taxon>
        <taxon>Liliopsida</taxon>
        <taxon>Poales</taxon>
        <taxon>Poaceae</taxon>
        <taxon>BOP clade</taxon>
        <taxon>Oryzoideae</taxon>
        <taxon>Oryzeae</taxon>
        <taxon>Oryzinae</taxon>
        <taxon>Oryza</taxon>
    </lineage>
</organism>
<evidence type="ECO:0000256" key="3">
    <source>
        <dbReference type="SAM" id="Coils"/>
    </source>
</evidence>
<dbReference type="AlphaFoldDB" id="A0A0E0EEF1"/>
<reference evidence="5" key="1">
    <citation type="submission" date="2015-04" db="UniProtKB">
        <authorList>
            <consortium name="EnsemblPlants"/>
        </authorList>
    </citation>
    <scope>IDENTIFICATION</scope>
</reference>
<dbReference type="Pfam" id="PF05701">
    <property type="entry name" value="WEMBL"/>
    <property type="match status" value="1"/>
</dbReference>
<feature type="coiled-coil region" evidence="3">
    <location>
        <begin position="703"/>
        <end position="740"/>
    </location>
</feature>
<dbReference type="EnsemblPlants" id="OMERI07G18720.1">
    <property type="protein sequence ID" value="OMERI07G18720.1"/>
    <property type="gene ID" value="OMERI07G18720"/>
</dbReference>
<evidence type="ECO:0000256" key="1">
    <source>
        <dbReference type="ARBA" id="ARBA00005485"/>
    </source>
</evidence>
<reference evidence="5" key="2">
    <citation type="submission" date="2018-05" db="EMBL/GenBank/DDBJ databases">
        <title>OmerRS3 (Oryza meridionalis Reference Sequence Version 3).</title>
        <authorList>
            <person name="Zhang J."/>
            <person name="Kudrna D."/>
            <person name="Lee S."/>
            <person name="Talag J."/>
            <person name="Welchert J."/>
            <person name="Wing R.A."/>
        </authorList>
    </citation>
    <scope>NUCLEOTIDE SEQUENCE [LARGE SCALE GENOMIC DNA]</scope>
    <source>
        <strain evidence="5">cv. OR44</strain>
    </source>
</reference>
<name>A0A0E0EEF1_9ORYZ</name>
<protein>
    <recommendedName>
        <fullName evidence="7">Protein WEAK CHLOROPLAST MOVEMENT UNDER BLUE LIGHT 1</fullName>
    </recommendedName>
</protein>
<feature type="coiled-coil region" evidence="3">
    <location>
        <begin position="216"/>
        <end position="285"/>
    </location>
</feature>
<evidence type="ECO:0000313" key="6">
    <source>
        <dbReference type="Proteomes" id="UP000008021"/>
    </source>
</evidence>
<dbReference type="eggNOG" id="ENOG502QQFI">
    <property type="taxonomic scope" value="Eukaryota"/>
</dbReference>
<sequence length="817" mass="90978">MELTCSSEESNSKENSVISSSSPIESSGPFVDYSTPPATKDDTGNSSGHEKPNALDEKSSQPVILEYSNGLTDHVGCMDSPSSIVERSLLDSTKPHMVSNSATDAIPEILSNSGLSEAFNHLVKDEADGSSEDALEVNNLSANASAGAETMLTDEMNSKEDRIDQTNVAVKPKMVEEQGATPESPYKGLIDTAAPFESVREAVTKFGGIVDWKAHKAQMMERRKFIQLELEKVQKEIPLYKEELEAAEMVKSQVVNELEDTRRIIEELKHNLEKAQVEEVQAKQDSELALLRAQEIEQGVADEASVIAKTQIEVAKERHEKAIAELNSVKEELKAVHEQYVTLINERDTAIKRSEEVISVGKDIEKRVEELTLELIASKGSLELAHAAHHEAEERRIGAALEKEEDCVAWDRELQQAQEELQQLNNKLLSKSDVKQNLDTNLCRLRSLKSELATYVQNVISEEAEGLAKEHGPDDARQISGPVKEALASAQKELEEVRANIEKAKNEAKLFKLAATTLRSEMDNEKSSLVELQQREGMASIAICALEAELNRTKQEIEYVKSKEEDAQERMVELPRILQEAAQEAEDAKMVAFSVQEQVRKAREETEKTKTAAATVNTRLSAVLKEIDASKASKKLALAAIQALQESEEAGDDENSPRGVTFPLSEYYALSKKAHEAEQLAHESVTEALAQVELAKASESSSLERLCEASKRMNEKKEALERALERAERANQGKLTAEQELRKWRADHEQRRKAQEAAKRAVNPFSSSPKRIVEQKDSFYKEFSGNSYEDLDPNRKLRRKKSFFPLMGSLLSRKTQA</sequence>
<feature type="region of interest" description="Disordered" evidence="4">
    <location>
        <begin position="745"/>
        <end position="768"/>
    </location>
</feature>
<keyword evidence="6" id="KW-1185">Reference proteome</keyword>
<dbReference type="STRING" id="40149.A0A0E0EEF1"/>
<dbReference type="InterPro" id="IPR008545">
    <property type="entry name" value="Web"/>
</dbReference>
<dbReference type="PANTHER" id="PTHR32054:SF94">
    <property type="entry name" value="OS07G0619100 PROTEIN"/>
    <property type="match status" value="1"/>
</dbReference>
<proteinExistence type="inferred from homology"/>
<evidence type="ECO:0000313" key="5">
    <source>
        <dbReference type="EnsemblPlants" id="OMERI07G18720.1"/>
    </source>
</evidence>
<feature type="region of interest" description="Disordered" evidence="4">
    <location>
        <begin position="1"/>
        <end position="64"/>
    </location>
</feature>
<dbReference type="PANTHER" id="PTHR32054">
    <property type="entry name" value="HEAVY CHAIN, PUTATIVE, EXPRESSED-RELATED-RELATED"/>
    <property type="match status" value="1"/>
</dbReference>
<dbReference type="GO" id="GO:0009904">
    <property type="term" value="P:chloroplast accumulation movement"/>
    <property type="evidence" value="ECO:0007669"/>
    <property type="project" value="TreeGrafter"/>
</dbReference>
<accession>A0A0E0EEF1</accession>
<evidence type="ECO:0000256" key="2">
    <source>
        <dbReference type="ARBA" id="ARBA00023054"/>
    </source>
</evidence>
<comment type="similarity">
    <text evidence="1">Belongs to the WEB family.</text>
</comment>
<dbReference type="Proteomes" id="UP000008021">
    <property type="component" value="Chromosome 7"/>
</dbReference>
<feature type="coiled-coil region" evidence="3">
    <location>
        <begin position="312"/>
        <end position="346"/>
    </location>
</feature>
<dbReference type="GO" id="GO:0009903">
    <property type="term" value="P:chloroplast avoidance movement"/>
    <property type="evidence" value="ECO:0007669"/>
    <property type="project" value="TreeGrafter"/>
</dbReference>
<evidence type="ECO:0008006" key="7">
    <source>
        <dbReference type="Google" id="ProtNLM"/>
    </source>
</evidence>
<dbReference type="HOGENOM" id="CLU_008410_1_1_1"/>
<dbReference type="GO" id="GO:0005829">
    <property type="term" value="C:cytosol"/>
    <property type="evidence" value="ECO:0007669"/>
    <property type="project" value="TreeGrafter"/>
</dbReference>
<keyword evidence="2 3" id="KW-0175">Coiled coil</keyword>
<evidence type="ECO:0000256" key="4">
    <source>
        <dbReference type="SAM" id="MobiDB-lite"/>
    </source>
</evidence>
<dbReference type="Gramene" id="OMERI07G18720.1">
    <property type="protein sequence ID" value="OMERI07G18720.1"/>
    <property type="gene ID" value="OMERI07G18720"/>
</dbReference>
<feature type="compositionally biased region" description="Low complexity" evidence="4">
    <location>
        <begin position="1"/>
        <end position="27"/>
    </location>
</feature>
<feature type="coiled-coil region" evidence="3">
    <location>
        <begin position="400"/>
        <end position="570"/>
    </location>
</feature>